<feature type="transmembrane region" description="Helical" evidence="1">
    <location>
        <begin position="291"/>
        <end position="308"/>
    </location>
</feature>
<dbReference type="SUPFAM" id="SSF55874">
    <property type="entry name" value="ATPase domain of HSP90 chaperone/DNA topoisomerase II/histidine kinase"/>
    <property type="match status" value="1"/>
</dbReference>
<feature type="transmembrane region" description="Helical" evidence="1">
    <location>
        <begin position="412"/>
        <end position="432"/>
    </location>
</feature>
<proteinExistence type="predicted"/>
<evidence type="ECO:0000259" key="2">
    <source>
        <dbReference type="Pfam" id="PF02518"/>
    </source>
</evidence>
<protein>
    <submittedName>
        <fullName evidence="3">Unannotated protein</fullName>
    </submittedName>
</protein>
<keyword evidence="1" id="KW-1133">Transmembrane helix</keyword>
<name>A0A6J7CRC4_9ZZZZ</name>
<feature type="transmembrane region" description="Helical" evidence="1">
    <location>
        <begin position="124"/>
        <end position="144"/>
    </location>
</feature>
<organism evidence="3">
    <name type="scientific">freshwater metagenome</name>
    <dbReference type="NCBI Taxonomy" id="449393"/>
    <lineage>
        <taxon>unclassified sequences</taxon>
        <taxon>metagenomes</taxon>
        <taxon>ecological metagenomes</taxon>
    </lineage>
</organism>
<feature type="transmembrane region" description="Helical" evidence="1">
    <location>
        <begin position="320"/>
        <end position="343"/>
    </location>
</feature>
<keyword evidence="1" id="KW-0812">Transmembrane</keyword>
<feature type="domain" description="Histidine kinase/HSP90-like ATPase" evidence="2">
    <location>
        <begin position="505"/>
        <end position="581"/>
    </location>
</feature>
<dbReference type="Gene3D" id="3.30.565.10">
    <property type="entry name" value="Histidine kinase-like ATPase, C-terminal domain"/>
    <property type="match status" value="1"/>
</dbReference>
<feature type="transmembrane region" description="Helical" evidence="1">
    <location>
        <begin position="93"/>
        <end position="112"/>
    </location>
</feature>
<keyword evidence="1" id="KW-0472">Membrane</keyword>
<feature type="transmembrane region" description="Helical" evidence="1">
    <location>
        <begin position="355"/>
        <end position="376"/>
    </location>
</feature>
<dbReference type="AlphaFoldDB" id="A0A6J7CRC4"/>
<reference evidence="3" key="1">
    <citation type="submission" date="2020-05" db="EMBL/GenBank/DDBJ databases">
        <authorList>
            <person name="Chiriac C."/>
            <person name="Salcher M."/>
            <person name="Ghai R."/>
            <person name="Kavagutti S V."/>
        </authorList>
    </citation>
    <scope>NUCLEOTIDE SEQUENCE</scope>
</reference>
<dbReference type="EMBL" id="CAFBLQ010000015">
    <property type="protein sequence ID" value="CAB4861172.1"/>
    <property type="molecule type" value="Genomic_DNA"/>
</dbReference>
<feature type="transmembrane region" description="Helical" evidence="1">
    <location>
        <begin position="58"/>
        <end position="81"/>
    </location>
</feature>
<sequence length="595" mass="63414">MERIGAVLVASVARVREAALPLGSAGAFSWPVIAIYCPLGVLIQAPANASIFGGQLHAWILASAAGMAVLAAVLAAARALVCRRAGPGPACVLVSYGIAALAQTATFGWMTVLLDVAGSPLLSFRLMGVFLQIPLLTVTGYAVARHDAHRRVMAKLERTRDRLLEVEATLDAELDRAETALVDALHASLEPAVASLEDALADAEAGREPATVIHAIDALVEEQVRPLTDRLVADAQERAPFETVAASRTRSRTRVPLPAAFRVGDALRPGIAAFVLLLAAVPTAVRALEPWSVLLYLAAFSLSSWTLLELARLTLGRARVWTVLGAPAVVCLYPAVGVAAYWLVGVAGIARPGGITVGIAGVWAVLGLTLTSDLLVETYRVRSERELERATRRLERVVALIRRRERLVKRRLAFVVHGALQGALHAAALRIVEAQAITEQLGLEIRRDIAAALSQISRGREPGASLRTPTTIDELASVWGDHRHLRVQISPTARERLVQAPDVDEAVAEVIREAVNNAFRHGAARSIELEVTSGDGDIAIAVHDDGRGHPGDGRRGFGSRLFDDLCRTWTVDTGSDGTRFHGLVALAGQRSLGPV</sequence>
<dbReference type="InterPro" id="IPR003594">
    <property type="entry name" value="HATPase_dom"/>
</dbReference>
<feature type="transmembrane region" description="Helical" evidence="1">
    <location>
        <begin position="266"/>
        <end position="285"/>
    </location>
</feature>
<dbReference type="Pfam" id="PF02518">
    <property type="entry name" value="HATPase_c"/>
    <property type="match status" value="1"/>
</dbReference>
<accession>A0A6J7CRC4</accession>
<evidence type="ECO:0000313" key="3">
    <source>
        <dbReference type="EMBL" id="CAB4861172.1"/>
    </source>
</evidence>
<dbReference type="InterPro" id="IPR036890">
    <property type="entry name" value="HATPase_C_sf"/>
</dbReference>
<evidence type="ECO:0000256" key="1">
    <source>
        <dbReference type="SAM" id="Phobius"/>
    </source>
</evidence>
<gene>
    <name evidence="3" type="ORF">UFOPK3423_00236</name>
</gene>